<feature type="region of interest" description="Disordered" evidence="1">
    <location>
        <begin position="127"/>
        <end position="201"/>
    </location>
</feature>
<feature type="compositionally biased region" description="Polar residues" evidence="1">
    <location>
        <begin position="21"/>
        <end position="36"/>
    </location>
</feature>
<dbReference type="AlphaFoldDB" id="A0AAD4BCA8"/>
<feature type="compositionally biased region" description="Pro residues" evidence="1">
    <location>
        <begin position="142"/>
        <end position="158"/>
    </location>
</feature>
<proteinExistence type="predicted"/>
<evidence type="ECO:0000313" key="2">
    <source>
        <dbReference type="EMBL" id="KAF8417104.1"/>
    </source>
</evidence>
<dbReference type="EMBL" id="WHUW01000233">
    <property type="protein sequence ID" value="KAF8417104.1"/>
    <property type="molecule type" value="Genomic_DNA"/>
</dbReference>
<feature type="region of interest" description="Disordered" evidence="1">
    <location>
        <begin position="17"/>
        <end position="36"/>
    </location>
</feature>
<name>A0AAD4BCA8_BOLED</name>
<reference evidence="2" key="1">
    <citation type="submission" date="2019-10" db="EMBL/GenBank/DDBJ databases">
        <authorList>
            <consortium name="DOE Joint Genome Institute"/>
            <person name="Kuo A."/>
            <person name="Miyauchi S."/>
            <person name="Kiss E."/>
            <person name="Drula E."/>
            <person name="Kohler A."/>
            <person name="Sanchez-Garcia M."/>
            <person name="Andreopoulos B."/>
            <person name="Barry K.W."/>
            <person name="Bonito G."/>
            <person name="Buee M."/>
            <person name="Carver A."/>
            <person name="Chen C."/>
            <person name="Cichocki N."/>
            <person name="Clum A."/>
            <person name="Culley D."/>
            <person name="Crous P.W."/>
            <person name="Fauchery L."/>
            <person name="Girlanda M."/>
            <person name="Hayes R."/>
            <person name="Keri Z."/>
            <person name="LaButti K."/>
            <person name="Lipzen A."/>
            <person name="Lombard V."/>
            <person name="Magnuson J."/>
            <person name="Maillard F."/>
            <person name="Morin E."/>
            <person name="Murat C."/>
            <person name="Nolan M."/>
            <person name="Ohm R."/>
            <person name="Pangilinan J."/>
            <person name="Pereira M."/>
            <person name="Perotto S."/>
            <person name="Peter M."/>
            <person name="Riley R."/>
            <person name="Sitrit Y."/>
            <person name="Stielow B."/>
            <person name="Szollosi G."/>
            <person name="Zifcakova L."/>
            <person name="Stursova M."/>
            <person name="Spatafora J.W."/>
            <person name="Tedersoo L."/>
            <person name="Vaario L.-M."/>
            <person name="Yamada A."/>
            <person name="Yan M."/>
            <person name="Wang P."/>
            <person name="Xu J."/>
            <person name="Bruns T."/>
            <person name="Baldrian P."/>
            <person name="Vilgalys R."/>
            <person name="Henrissat B."/>
            <person name="Grigoriev I.V."/>
            <person name="Hibbett D."/>
            <person name="Nagy L.G."/>
            <person name="Martin F.M."/>
        </authorList>
    </citation>
    <scope>NUCLEOTIDE SEQUENCE</scope>
    <source>
        <strain evidence="2">BED1</strain>
    </source>
</reference>
<evidence type="ECO:0000256" key="1">
    <source>
        <dbReference type="SAM" id="MobiDB-lite"/>
    </source>
</evidence>
<reference evidence="2" key="2">
    <citation type="journal article" date="2020" name="Nat. Commun.">
        <title>Large-scale genome sequencing of mycorrhizal fungi provides insights into the early evolution of symbiotic traits.</title>
        <authorList>
            <person name="Miyauchi S."/>
            <person name="Kiss E."/>
            <person name="Kuo A."/>
            <person name="Drula E."/>
            <person name="Kohler A."/>
            <person name="Sanchez-Garcia M."/>
            <person name="Morin E."/>
            <person name="Andreopoulos B."/>
            <person name="Barry K.W."/>
            <person name="Bonito G."/>
            <person name="Buee M."/>
            <person name="Carver A."/>
            <person name="Chen C."/>
            <person name="Cichocki N."/>
            <person name="Clum A."/>
            <person name="Culley D."/>
            <person name="Crous P.W."/>
            <person name="Fauchery L."/>
            <person name="Girlanda M."/>
            <person name="Hayes R.D."/>
            <person name="Keri Z."/>
            <person name="LaButti K."/>
            <person name="Lipzen A."/>
            <person name="Lombard V."/>
            <person name="Magnuson J."/>
            <person name="Maillard F."/>
            <person name="Murat C."/>
            <person name="Nolan M."/>
            <person name="Ohm R.A."/>
            <person name="Pangilinan J."/>
            <person name="Pereira M.F."/>
            <person name="Perotto S."/>
            <person name="Peter M."/>
            <person name="Pfister S."/>
            <person name="Riley R."/>
            <person name="Sitrit Y."/>
            <person name="Stielow J.B."/>
            <person name="Szollosi G."/>
            <person name="Zifcakova L."/>
            <person name="Stursova M."/>
            <person name="Spatafora J.W."/>
            <person name="Tedersoo L."/>
            <person name="Vaario L.M."/>
            <person name="Yamada A."/>
            <person name="Yan M."/>
            <person name="Wang P."/>
            <person name="Xu J."/>
            <person name="Bruns T."/>
            <person name="Baldrian P."/>
            <person name="Vilgalys R."/>
            <person name="Dunand C."/>
            <person name="Henrissat B."/>
            <person name="Grigoriev I.V."/>
            <person name="Hibbett D."/>
            <person name="Nagy L.G."/>
            <person name="Martin F.M."/>
        </authorList>
    </citation>
    <scope>NUCLEOTIDE SEQUENCE</scope>
    <source>
        <strain evidence="2">BED1</strain>
    </source>
</reference>
<dbReference type="Proteomes" id="UP001194468">
    <property type="component" value="Unassembled WGS sequence"/>
</dbReference>
<feature type="compositionally biased region" description="Low complexity" evidence="1">
    <location>
        <begin position="181"/>
        <end position="190"/>
    </location>
</feature>
<sequence length="413" mass="44514">MEARLLPAHLRRVKDEHRRATNTGYATPVTPRSANNSLSECVEKSASDVGDATPRSTMSSIGSLAGHLFALTLTDDGPSPNATSNKLWHSRDDFQEAGQSRNIVANPPLSNSLPIADLTQSLNRLTLQSCTPPTPSVNTVPSSPPNNPLTLPFPPPIISSPVSSRSSSPSPRSLSPPPIISSPVSSRSSSPSPPALPASVVGRRRFPKKDWDHRTVKALQILGNIETRIHCCQRLLLEPSGNVDQGAQQEVPVLRQSIDKINRKAEVVTARKQSLFAMLDDLKCHLYHRAETGGSPQGPVEINTDSHYQPPIDRMDVTAQVALLLGVICSVIFRVGTSAGNFIMACLSLVLYLAFQNPGGALSLAHENIIKQMPSTIGGALSKFNLMAKTIPYARESTLGPYLWRGILRDDSG</sequence>
<comment type="caution">
    <text evidence="2">The sequence shown here is derived from an EMBL/GenBank/DDBJ whole genome shotgun (WGS) entry which is preliminary data.</text>
</comment>
<organism evidence="2 3">
    <name type="scientific">Boletus edulis BED1</name>
    <dbReference type="NCBI Taxonomy" id="1328754"/>
    <lineage>
        <taxon>Eukaryota</taxon>
        <taxon>Fungi</taxon>
        <taxon>Dikarya</taxon>
        <taxon>Basidiomycota</taxon>
        <taxon>Agaricomycotina</taxon>
        <taxon>Agaricomycetes</taxon>
        <taxon>Agaricomycetidae</taxon>
        <taxon>Boletales</taxon>
        <taxon>Boletineae</taxon>
        <taxon>Boletaceae</taxon>
        <taxon>Boletoideae</taxon>
        <taxon>Boletus</taxon>
    </lineage>
</organism>
<keyword evidence="3" id="KW-1185">Reference proteome</keyword>
<feature type="compositionally biased region" description="Low complexity" evidence="1">
    <location>
        <begin position="159"/>
        <end position="173"/>
    </location>
</feature>
<gene>
    <name evidence="2" type="ORF">L210DRAFT_3656253</name>
</gene>
<evidence type="ECO:0000313" key="3">
    <source>
        <dbReference type="Proteomes" id="UP001194468"/>
    </source>
</evidence>
<protein>
    <submittedName>
        <fullName evidence="2">Uncharacterized protein</fullName>
    </submittedName>
</protein>
<accession>A0AAD4BCA8</accession>